<reference evidence="1 2" key="1">
    <citation type="submission" date="2020-08" db="EMBL/GenBank/DDBJ databases">
        <title>Genomic Encyclopedia of Type Strains, Phase IV (KMG-IV): sequencing the most valuable type-strain genomes for metagenomic binning, comparative biology and taxonomic classification.</title>
        <authorList>
            <person name="Goeker M."/>
        </authorList>
    </citation>
    <scope>NUCLEOTIDE SEQUENCE [LARGE SCALE GENOMIC DNA]</scope>
    <source>
        <strain evidence="1 2">DSM 11590</strain>
    </source>
</reference>
<dbReference type="EMBL" id="JACIIX010000015">
    <property type="protein sequence ID" value="MBB6211946.1"/>
    <property type="molecule type" value="Genomic_DNA"/>
</dbReference>
<sequence length="76" mass="8471">MANALAFNSRAICLDDIEPDLNSGPGRAKTVRSLHQCLSYLLREVEQVGDVKLSEAMEDAVHAAERLMRLLPDYKN</sequence>
<gene>
    <name evidence="1" type="ORF">FHS48_003392</name>
</gene>
<comment type="caution">
    <text evidence="1">The sequence shown here is derived from an EMBL/GenBank/DDBJ whole genome shotgun (WGS) entry which is preliminary data.</text>
</comment>
<evidence type="ECO:0000313" key="1">
    <source>
        <dbReference type="EMBL" id="MBB6211946.1"/>
    </source>
</evidence>
<name>A0A7W9ZI92_NOVIT</name>
<protein>
    <submittedName>
        <fullName evidence="1">Uncharacterized protein</fullName>
    </submittedName>
</protein>
<organism evidence="1 2">
    <name type="scientific">Novispirillum itersonii</name>
    <name type="common">Aquaspirillum itersonii</name>
    <dbReference type="NCBI Taxonomy" id="189"/>
    <lineage>
        <taxon>Bacteria</taxon>
        <taxon>Pseudomonadati</taxon>
        <taxon>Pseudomonadota</taxon>
        <taxon>Alphaproteobacteria</taxon>
        <taxon>Rhodospirillales</taxon>
        <taxon>Novispirillaceae</taxon>
        <taxon>Novispirillum</taxon>
    </lineage>
</organism>
<dbReference type="AlphaFoldDB" id="A0A7W9ZI92"/>
<dbReference type="Proteomes" id="UP000544872">
    <property type="component" value="Unassembled WGS sequence"/>
</dbReference>
<dbReference type="RefSeq" id="WP_184265170.1">
    <property type="nucleotide sequence ID" value="NZ_JACIIX010000015.1"/>
</dbReference>
<evidence type="ECO:0000313" key="2">
    <source>
        <dbReference type="Proteomes" id="UP000544872"/>
    </source>
</evidence>
<accession>A0A7W9ZI92</accession>
<proteinExistence type="predicted"/>
<keyword evidence="2" id="KW-1185">Reference proteome</keyword>